<evidence type="ECO:0000313" key="1">
    <source>
        <dbReference type="EMBL" id="CAH2216415.1"/>
    </source>
</evidence>
<gene>
    <name evidence="1" type="primary">jg25536</name>
    <name evidence="1" type="ORF">PAEG_LOCUS4462</name>
</gene>
<sequence>FELTLALVAALDDAGEGLRVAGGWRGAPHPRWPNAAGNTSASMRGMYLGRADITEK</sequence>
<feature type="non-terminal residue" evidence="1">
    <location>
        <position position="1"/>
    </location>
</feature>
<dbReference type="Proteomes" id="UP000838756">
    <property type="component" value="Unassembled WGS sequence"/>
</dbReference>
<protein>
    <submittedName>
        <fullName evidence="1">Jg25536 protein</fullName>
    </submittedName>
</protein>
<accession>A0A8S4QP29</accession>
<dbReference type="OrthoDB" id="7490105at2759"/>
<organism evidence="1 2">
    <name type="scientific">Pararge aegeria aegeria</name>
    <dbReference type="NCBI Taxonomy" id="348720"/>
    <lineage>
        <taxon>Eukaryota</taxon>
        <taxon>Metazoa</taxon>
        <taxon>Ecdysozoa</taxon>
        <taxon>Arthropoda</taxon>
        <taxon>Hexapoda</taxon>
        <taxon>Insecta</taxon>
        <taxon>Pterygota</taxon>
        <taxon>Neoptera</taxon>
        <taxon>Endopterygota</taxon>
        <taxon>Lepidoptera</taxon>
        <taxon>Glossata</taxon>
        <taxon>Ditrysia</taxon>
        <taxon>Papilionoidea</taxon>
        <taxon>Nymphalidae</taxon>
        <taxon>Satyrinae</taxon>
        <taxon>Satyrini</taxon>
        <taxon>Parargina</taxon>
        <taxon>Pararge</taxon>
    </lineage>
</organism>
<keyword evidence="2" id="KW-1185">Reference proteome</keyword>
<name>A0A8S4QP29_9NEOP</name>
<dbReference type="AlphaFoldDB" id="A0A8S4QP29"/>
<proteinExistence type="predicted"/>
<comment type="caution">
    <text evidence="1">The sequence shown here is derived from an EMBL/GenBank/DDBJ whole genome shotgun (WGS) entry which is preliminary data.</text>
</comment>
<evidence type="ECO:0000313" key="2">
    <source>
        <dbReference type="Proteomes" id="UP000838756"/>
    </source>
</evidence>
<reference evidence="1" key="1">
    <citation type="submission" date="2022-03" db="EMBL/GenBank/DDBJ databases">
        <authorList>
            <person name="Lindestad O."/>
        </authorList>
    </citation>
    <scope>NUCLEOTIDE SEQUENCE</scope>
</reference>
<dbReference type="EMBL" id="CAKXAJ010015374">
    <property type="protein sequence ID" value="CAH2216415.1"/>
    <property type="molecule type" value="Genomic_DNA"/>
</dbReference>